<reference evidence="1 2" key="1">
    <citation type="submission" date="2015-03" db="EMBL/GenBank/DDBJ databases">
        <title>Draft genome sequence of Elstera litoralis.</title>
        <authorList>
            <person name="Rahalkar M.C."/>
            <person name="Dhakephalkar P.K."/>
            <person name="Pore S.D."/>
            <person name="Arora P."/>
            <person name="Kapse N.G."/>
            <person name="Pandit P.S."/>
        </authorList>
    </citation>
    <scope>NUCLEOTIDE SEQUENCE [LARGE SCALE GENOMIC DNA]</scope>
    <source>
        <strain evidence="1 2">Dia-1</strain>
    </source>
</reference>
<dbReference type="Gene3D" id="2.10.70.10">
    <property type="entry name" value="Complement Module, domain 1"/>
    <property type="match status" value="1"/>
</dbReference>
<protein>
    <recommendedName>
        <fullName evidence="3">Hemin transporter HemP</fullName>
    </recommendedName>
</protein>
<keyword evidence="2" id="KW-1185">Reference proteome</keyword>
<organism evidence="1 2">
    <name type="scientific">Elstera litoralis</name>
    <dbReference type="NCBI Taxonomy" id="552518"/>
    <lineage>
        <taxon>Bacteria</taxon>
        <taxon>Pseudomonadati</taxon>
        <taxon>Pseudomonadota</taxon>
        <taxon>Alphaproteobacteria</taxon>
        <taxon>Rhodospirillales</taxon>
        <taxon>Rhodospirillaceae</taxon>
        <taxon>Elstera</taxon>
    </lineage>
</organism>
<dbReference type="AlphaFoldDB" id="A0A0F3IQA4"/>
<evidence type="ECO:0000313" key="2">
    <source>
        <dbReference type="Proteomes" id="UP000033774"/>
    </source>
</evidence>
<dbReference type="OrthoDB" id="7870498at2"/>
<dbReference type="EMBL" id="LAJY01000474">
    <property type="protein sequence ID" value="KJV08718.1"/>
    <property type="molecule type" value="Genomic_DNA"/>
</dbReference>
<gene>
    <name evidence="1" type="ORF">VZ95_15975</name>
</gene>
<dbReference type="Proteomes" id="UP000033774">
    <property type="component" value="Unassembled WGS sequence"/>
</dbReference>
<dbReference type="Pfam" id="PF10636">
    <property type="entry name" value="hemP"/>
    <property type="match status" value="1"/>
</dbReference>
<accession>A0A0F3IQA4</accession>
<proteinExistence type="predicted"/>
<evidence type="ECO:0008006" key="3">
    <source>
        <dbReference type="Google" id="ProtNLM"/>
    </source>
</evidence>
<comment type="caution">
    <text evidence="1">The sequence shown here is derived from an EMBL/GenBank/DDBJ whole genome shotgun (WGS) entry which is preliminary data.</text>
</comment>
<name>A0A0F3IQA4_9PROT</name>
<dbReference type="RefSeq" id="WP_045776744.1">
    <property type="nucleotide sequence ID" value="NZ_LAJY01000474.1"/>
</dbReference>
<evidence type="ECO:0000313" key="1">
    <source>
        <dbReference type="EMBL" id="KJV08718.1"/>
    </source>
</evidence>
<sequence>MSNLAEVASALSQPVARVVPSDLPILQSRDLFTTQREVLIQHGTDHYRLRLTSTNKLILTK</sequence>
<dbReference type="InterPro" id="IPR019600">
    <property type="entry name" value="Hemin_uptake_protein_HemP"/>
</dbReference>